<dbReference type="Gene3D" id="3.40.1190.20">
    <property type="match status" value="1"/>
</dbReference>
<sequence>MKKIMTFGEILMRISPLGNKKLVQSNQLEYYFGGTEVNVAISLAQLGNDVKHVAAVPEDFVGEAAKSFLNQYGVDTSMLMTSTYPLGLYFLEVGAIMRSSTISYNRSHSAFAMMNSEIIDWDLAFDDCDWFHWTGITPALSKGASQGLKKALQIAKDKNISISADPAYRANLWQYGGNSKEILGELVGLSDTFIGGPNEINELLNTNFENDVNGFVVSCKHLISAFPSINRVFDKTRVSVNANWHKIKSRMWDGKELYETEELEMTHIVDRIGTGDAFAAGLIHGLLHYKDQKALQFANAACALKHTIEGDANLVTENEIELVVNGGLTGRIKR</sequence>
<dbReference type="GO" id="GO:0016301">
    <property type="term" value="F:kinase activity"/>
    <property type="evidence" value="ECO:0007669"/>
    <property type="project" value="UniProtKB-KW"/>
</dbReference>
<proteinExistence type="inferred from homology"/>
<name>A0A554VN91_9FLAO</name>
<dbReference type="InterPro" id="IPR011611">
    <property type="entry name" value="PfkB_dom"/>
</dbReference>
<reference evidence="5 6" key="1">
    <citation type="submission" date="2019-07" db="EMBL/GenBank/DDBJ databases">
        <title>The draft genome sequence of Aquimarina algiphila M91.</title>
        <authorList>
            <person name="Meng X."/>
        </authorList>
    </citation>
    <scope>NUCLEOTIDE SEQUENCE [LARGE SCALE GENOMIC DNA]</scope>
    <source>
        <strain evidence="5 6">M91</strain>
    </source>
</reference>
<evidence type="ECO:0000256" key="3">
    <source>
        <dbReference type="ARBA" id="ARBA00022777"/>
    </source>
</evidence>
<evidence type="ECO:0000313" key="5">
    <source>
        <dbReference type="EMBL" id="TSE09831.1"/>
    </source>
</evidence>
<keyword evidence="3 5" id="KW-0418">Kinase</keyword>
<accession>A0A554VN91</accession>
<dbReference type="Proteomes" id="UP000318833">
    <property type="component" value="Unassembled WGS sequence"/>
</dbReference>
<dbReference type="SUPFAM" id="SSF53613">
    <property type="entry name" value="Ribokinase-like"/>
    <property type="match status" value="1"/>
</dbReference>
<dbReference type="PANTHER" id="PTHR43320:SF2">
    <property type="entry name" value="2-DEHYDRO-3-DEOXYGLUCONOKINASE_2-DEHYDRO-3-DEOXYGALACTONOKINASE"/>
    <property type="match status" value="1"/>
</dbReference>
<evidence type="ECO:0000256" key="1">
    <source>
        <dbReference type="ARBA" id="ARBA00010688"/>
    </source>
</evidence>
<dbReference type="InterPro" id="IPR052700">
    <property type="entry name" value="Carb_kinase_PfkB-like"/>
</dbReference>
<dbReference type="OrthoDB" id="9813569at2"/>
<keyword evidence="6" id="KW-1185">Reference proteome</keyword>
<evidence type="ECO:0000259" key="4">
    <source>
        <dbReference type="Pfam" id="PF00294"/>
    </source>
</evidence>
<dbReference type="Pfam" id="PF00294">
    <property type="entry name" value="PfkB"/>
    <property type="match status" value="1"/>
</dbReference>
<comment type="similarity">
    <text evidence="1">Belongs to the carbohydrate kinase PfkB family.</text>
</comment>
<organism evidence="5 6">
    <name type="scientific">Aquimarina algiphila</name>
    <dbReference type="NCBI Taxonomy" id="2047982"/>
    <lineage>
        <taxon>Bacteria</taxon>
        <taxon>Pseudomonadati</taxon>
        <taxon>Bacteroidota</taxon>
        <taxon>Flavobacteriia</taxon>
        <taxon>Flavobacteriales</taxon>
        <taxon>Flavobacteriaceae</taxon>
        <taxon>Aquimarina</taxon>
    </lineage>
</organism>
<feature type="domain" description="Carbohydrate kinase PfkB" evidence="4">
    <location>
        <begin position="1"/>
        <end position="312"/>
    </location>
</feature>
<evidence type="ECO:0000313" key="6">
    <source>
        <dbReference type="Proteomes" id="UP000318833"/>
    </source>
</evidence>
<dbReference type="PANTHER" id="PTHR43320">
    <property type="entry name" value="SUGAR KINASE"/>
    <property type="match status" value="1"/>
</dbReference>
<dbReference type="InterPro" id="IPR029056">
    <property type="entry name" value="Ribokinase-like"/>
</dbReference>
<comment type="caution">
    <text evidence="5">The sequence shown here is derived from an EMBL/GenBank/DDBJ whole genome shotgun (WGS) entry which is preliminary data.</text>
</comment>
<dbReference type="AlphaFoldDB" id="A0A554VN91"/>
<gene>
    <name evidence="5" type="ORF">FOF46_07390</name>
</gene>
<dbReference type="RefSeq" id="WP_143916007.1">
    <property type="nucleotide sequence ID" value="NZ_CANMIK010000045.1"/>
</dbReference>
<dbReference type="CDD" id="cd01166">
    <property type="entry name" value="KdgK"/>
    <property type="match status" value="1"/>
</dbReference>
<protein>
    <submittedName>
        <fullName evidence="5">Sugar kinase</fullName>
    </submittedName>
</protein>
<dbReference type="EMBL" id="VLNR01000011">
    <property type="protein sequence ID" value="TSE09831.1"/>
    <property type="molecule type" value="Genomic_DNA"/>
</dbReference>
<evidence type="ECO:0000256" key="2">
    <source>
        <dbReference type="ARBA" id="ARBA00022679"/>
    </source>
</evidence>
<keyword evidence="2" id="KW-0808">Transferase</keyword>